<dbReference type="EMBL" id="FMAF01000015">
    <property type="protein sequence ID" value="SCB42405.1"/>
    <property type="molecule type" value="Genomic_DNA"/>
</dbReference>
<name>A0A1C3WR68_9HYPH</name>
<accession>A0A1C3WR68</accession>
<protein>
    <submittedName>
        <fullName evidence="1">Uncharacterized protein</fullName>
    </submittedName>
</protein>
<organism evidence="1 2">
    <name type="scientific">Rhizobium lusitanum</name>
    <dbReference type="NCBI Taxonomy" id="293958"/>
    <lineage>
        <taxon>Bacteria</taxon>
        <taxon>Pseudomonadati</taxon>
        <taxon>Pseudomonadota</taxon>
        <taxon>Alphaproteobacteria</taxon>
        <taxon>Hyphomicrobiales</taxon>
        <taxon>Rhizobiaceae</taxon>
        <taxon>Rhizobium/Agrobacterium group</taxon>
        <taxon>Rhizobium</taxon>
    </lineage>
</organism>
<reference evidence="1 2" key="1">
    <citation type="submission" date="2016-08" db="EMBL/GenBank/DDBJ databases">
        <authorList>
            <person name="Seilhamer J.J."/>
        </authorList>
    </citation>
    <scope>NUCLEOTIDE SEQUENCE [LARGE SCALE GENOMIC DNA]</scope>
    <source>
        <strain evidence="1 2">P1-7</strain>
    </source>
</reference>
<dbReference type="Proteomes" id="UP000199205">
    <property type="component" value="Unassembled WGS sequence"/>
</dbReference>
<dbReference type="AlphaFoldDB" id="A0A1C3WR68"/>
<proteinExistence type="predicted"/>
<evidence type="ECO:0000313" key="2">
    <source>
        <dbReference type="Proteomes" id="UP000199205"/>
    </source>
</evidence>
<dbReference type="RefSeq" id="WP_092575355.1">
    <property type="nucleotide sequence ID" value="NZ_FMAF01000015.1"/>
</dbReference>
<gene>
    <name evidence="1" type="ORF">GA0061101_115102</name>
</gene>
<sequence>MKTLGVEAVYPLAFEANDDVNEDLPYFVEEVYTNVGSIQRSASWVTNSSSISTSSRSAT</sequence>
<dbReference type="OrthoDB" id="9803878at2"/>
<evidence type="ECO:0000313" key="1">
    <source>
        <dbReference type="EMBL" id="SCB42405.1"/>
    </source>
</evidence>